<accession>A0A918PWD0</accession>
<name>A0A918PWD0_9CAUL</name>
<gene>
    <name evidence="1" type="ORF">GCM10011273_08440</name>
</gene>
<dbReference type="EMBL" id="BMZB01000001">
    <property type="protein sequence ID" value="GGZ25380.1"/>
    <property type="molecule type" value="Genomic_DNA"/>
</dbReference>
<dbReference type="Proteomes" id="UP000662572">
    <property type="component" value="Unassembled WGS sequence"/>
</dbReference>
<comment type="caution">
    <text evidence="1">The sequence shown here is derived from an EMBL/GenBank/DDBJ whole genome shotgun (WGS) entry which is preliminary data.</text>
</comment>
<dbReference type="InterPro" id="IPR006311">
    <property type="entry name" value="TAT_signal"/>
</dbReference>
<dbReference type="AlphaFoldDB" id="A0A918PWD0"/>
<reference evidence="1" key="2">
    <citation type="submission" date="2020-09" db="EMBL/GenBank/DDBJ databases">
        <authorList>
            <person name="Sun Q."/>
            <person name="Kim S."/>
        </authorList>
    </citation>
    <scope>NUCLEOTIDE SEQUENCE</scope>
    <source>
        <strain evidence="1">KCTC 32296</strain>
    </source>
</reference>
<dbReference type="Pfam" id="PF07394">
    <property type="entry name" value="DUF1501"/>
    <property type="match status" value="1"/>
</dbReference>
<organism evidence="1 2">
    <name type="scientific">Asticcacaulis endophyticus</name>
    <dbReference type="NCBI Taxonomy" id="1395890"/>
    <lineage>
        <taxon>Bacteria</taxon>
        <taxon>Pseudomonadati</taxon>
        <taxon>Pseudomonadota</taxon>
        <taxon>Alphaproteobacteria</taxon>
        <taxon>Caulobacterales</taxon>
        <taxon>Caulobacteraceae</taxon>
        <taxon>Asticcacaulis</taxon>
    </lineage>
</organism>
<reference evidence="1" key="1">
    <citation type="journal article" date="2014" name="Int. J. Syst. Evol. Microbiol.">
        <title>Complete genome sequence of Corynebacterium casei LMG S-19264T (=DSM 44701T), isolated from a smear-ripened cheese.</title>
        <authorList>
            <consortium name="US DOE Joint Genome Institute (JGI-PGF)"/>
            <person name="Walter F."/>
            <person name="Albersmeier A."/>
            <person name="Kalinowski J."/>
            <person name="Ruckert C."/>
        </authorList>
    </citation>
    <scope>NUCLEOTIDE SEQUENCE</scope>
    <source>
        <strain evidence="1">KCTC 32296</strain>
    </source>
</reference>
<dbReference type="InterPro" id="IPR010869">
    <property type="entry name" value="DUF1501"/>
</dbReference>
<proteinExistence type="predicted"/>
<dbReference type="PROSITE" id="PS51318">
    <property type="entry name" value="TAT"/>
    <property type="match status" value="1"/>
</dbReference>
<keyword evidence="2" id="KW-1185">Reference proteome</keyword>
<evidence type="ECO:0000313" key="1">
    <source>
        <dbReference type="EMBL" id="GGZ25380.1"/>
    </source>
</evidence>
<protein>
    <submittedName>
        <fullName evidence="1">Tat pathway signal protein</fullName>
    </submittedName>
</protein>
<evidence type="ECO:0000313" key="2">
    <source>
        <dbReference type="Proteomes" id="UP000662572"/>
    </source>
</evidence>
<dbReference type="PANTHER" id="PTHR43737">
    <property type="entry name" value="BLL7424 PROTEIN"/>
    <property type="match status" value="1"/>
</dbReference>
<sequence length="467" mass="49648">MHIDRTKDLTRRALFSRAAALGGMGVAAPLAMNLASFGEAAAFNATDYKAIVCIFLYGGNDHAHTVVPYDATNHALYSNIRGSIAYSRNDLAATALTPTGQTLPHGLQYALSPSLSGLKALFDQGRLGVQLNVGPLITPLTAAQYEHPNRTLYPLPPKLFSHNDQQSVWQALGSEGATVGWGGLMGDLALSSNGLSTMTCISAAGNAVFLSGQNALQYQVGSNGAVSIDALRYIATGNDNVQDALYTLLTQSRTHLMEEEYAKVVRRSIDLQGTVNNAIAPINLTTNFDPNGQNNSLANQLKIIARMIGARNTLGTKRQIYFASLGGFDTHDGLMEDHPGLMARLDEAMLAFYQATLELGVANQVTTFTASDFGRTLASNGDGTDHGWGGHHFIMGGAVNGKKFYGTAPTVSITDDEQVGQGRLLPTTSVDQFAATLARWFGVSNTELPGVLPNLGNFATSNLGFMV</sequence>
<dbReference type="PANTHER" id="PTHR43737:SF1">
    <property type="entry name" value="DUF1501 DOMAIN-CONTAINING PROTEIN"/>
    <property type="match status" value="1"/>
</dbReference>
<dbReference type="RefSeq" id="WP_189485099.1">
    <property type="nucleotide sequence ID" value="NZ_BMZB01000001.1"/>
</dbReference>